<evidence type="ECO:0000313" key="3">
    <source>
        <dbReference type="Proteomes" id="UP000732380"/>
    </source>
</evidence>
<sequence length="171" mass="18417">MCDAMSSSPSLPRGPAAGDAVPVTVPRPQVSIERLPTRRQSNAPRESMNCKSCRKRKVGSRCHSLQKHGNSFINDAVPKKRGPKTDVLAALLKRVDGLEAKLAGKHGHQDLAKTEVSGKGPLDKERPTDDAEPASKRIAIETSDRPPCEDEAREATDSAKFGMPSPNVFAI</sequence>
<dbReference type="AlphaFoldDB" id="A0A9P7Q037"/>
<feature type="compositionally biased region" description="Basic residues" evidence="1">
    <location>
        <begin position="52"/>
        <end position="64"/>
    </location>
</feature>
<feature type="compositionally biased region" description="Polar residues" evidence="1">
    <location>
        <begin position="1"/>
        <end position="10"/>
    </location>
</feature>
<feature type="compositionally biased region" description="Basic and acidic residues" evidence="1">
    <location>
        <begin position="121"/>
        <end position="157"/>
    </location>
</feature>
<protein>
    <submittedName>
        <fullName evidence="2">Uncharacterized protein</fullName>
    </submittedName>
</protein>
<gene>
    <name evidence="2" type="ORF">E4U13_002446</name>
</gene>
<accession>A0A9P7Q037</accession>
<feature type="region of interest" description="Disordered" evidence="1">
    <location>
        <begin position="104"/>
        <end position="171"/>
    </location>
</feature>
<name>A0A9P7Q037_9HYPO</name>
<keyword evidence="3" id="KW-1185">Reference proteome</keyword>
<organism evidence="2 3">
    <name type="scientific">Claviceps humidiphila</name>
    <dbReference type="NCBI Taxonomy" id="1294629"/>
    <lineage>
        <taxon>Eukaryota</taxon>
        <taxon>Fungi</taxon>
        <taxon>Dikarya</taxon>
        <taxon>Ascomycota</taxon>
        <taxon>Pezizomycotina</taxon>
        <taxon>Sordariomycetes</taxon>
        <taxon>Hypocreomycetidae</taxon>
        <taxon>Hypocreales</taxon>
        <taxon>Clavicipitaceae</taxon>
        <taxon>Claviceps</taxon>
    </lineage>
</organism>
<proteinExistence type="predicted"/>
<evidence type="ECO:0000313" key="2">
    <source>
        <dbReference type="EMBL" id="KAG6115807.1"/>
    </source>
</evidence>
<evidence type="ECO:0000256" key="1">
    <source>
        <dbReference type="SAM" id="MobiDB-lite"/>
    </source>
</evidence>
<dbReference type="EMBL" id="SRQM01000205">
    <property type="protein sequence ID" value="KAG6115807.1"/>
    <property type="molecule type" value="Genomic_DNA"/>
</dbReference>
<reference evidence="2 3" key="1">
    <citation type="journal article" date="2020" name="bioRxiv">
        <title>Whole genome comparisons of ergot fungi reveals the divergence and evolution of species within the genus Claviceps are the result of varying mechanisms driving genome evolution and host range expansion.</title>
        <authorList>
            <person name="Wyka S.A."/>
            <person name="Mondo S.J."/>
            <person name="Liu M."/>
            <person name="Dettman J."/>
            <person name="Nalam V."/>
            <person name="Broders K.D."/>
        </authorList>
    </citation>
    <scope>NUCLEOTIDE SEQUENCE [LARGE SCALE GENOMIC DNA]</scope>
    <source>
        <strain evidence="2 3">LM576</strain>
    </source>
</reference>
<feature type="region of interest" description="Disordered" evidence="1">
    <location>
        <begin position="1"/>
        <end position="64"/>
    </location>
</feature>
<comment type="caution">
    <text evidence="2">The sequence shown here is derived from an EMBL/GenBank/DDBJ whole genome shotgun (WGS) entry which is preliminary data.</text>
</comment>
<dbReference type="Proteomes" id="UP000732380">
    <property type="component" value="Unassembled WGS sequence"/>
</dbReference>